<dbReference type="Pfam" id="PF07859">
    <property type="entry name" value="Abhydrolase_3"/>
    <property type="match status" value="1"/>
</dbReference>
<dbReference type="InterPro" id="IPR013094">
    <property type="entry name" value="AB_hydrolase_3"/>
</dbReference>
<feature type="domain" description="Alpha/beta hydrolase fold-3" evidence="2">
    <location>
        <begin position="47"/>
        <end position="244"/>
    </location>
</feature>
<dbReference type="Proteomes" id="UP000516057">
    <property type="component" value="Chromosome"/>
</dbReference>
<dbReference type="EMBL" id="CP060790">
    <property type="protein sequence ID" value="QNP60732.1"/>
    <property type="molecule type" value="Genomic_DNA"/>
</dbReference>
<keyword evidence="1 3" id="KW-0378">Hydrolase</keyword>
<evidence type="ECO:0000259" key="2">
    <source>
        <dbReference type="Pfam" id="PF07859"/>
    </source>
</evidence>
<sequence>MPYTTPTSTLPATPSTGTDATIEVAKGQSVAVRVYGQRKHGAVLPLVVHFHGGAFVSGDLDNGCTVAGLLQAAGACVVSVAYPLSPAHPFPQPLETGYAVLAWAYRHRAKLAGAGAPVYLAGEEAGGNLAAGVALMARDRLHPPVAGQILLSPMLDPCVATASQREATGAATACKWAEGWMKFLRSARDAEHPYAVPAGAQRLAGLPPTLVLVGDADPLRDEALAYADRLEAAGQQVHRHVFTQVDQWPESLLQPGAQRCPCAPQVQAQFERFFEATRCRAPE</sequence>
<evidence type="ECO:0000256" key="1">
    <source>
        <dbReference type="ARBA" id="ARBA00022801"/>
    </source>
</evidence>
<reference evidence="3 4" key="1">
    <citation type="submission" date="2020-08" db="EMBL/GenBank/DDBJ databases">
        <title>Genome sequence of Acidovorax monticola KACC 19171T.</title>
        <authorList>
            <person name="Hyun D.-W."/>
            <person name="Bae J.-W."/>
        </authorList>
    </citation>
    <scope>NUCLEOTIDE SEQUENCE [LARGE SCALE GENOMIC DNA]</scope>
    <source>
        <strain evidence="3 4">KACC 19171</strain>
    </source>
</reference>
<dbReference type="Gene3D" id="3.40.50.1820">
    <property type="entry name" value="alpha/beta hydrolase"/>
    <property type="match status" value="1"/>
</dbReference>
<dbReference type="SUPFAM" id="SSF53474">
    <property type="entry name" value="alpha/beta-Hydrolases"/>
    <property type="match status" value="1"/>
</dbReference>
<dbReference type="AlphaFoldDB" id="A0A7H0HJL6"/>
<gene>
    <name evidence="3" type="ORF">H9L24_08140</name>
</gene>
<dbReference type="InterPro" id="IPR029058">
    <property type="entry name" value="AB_hydrolase_fold"/>
</dbReference>
<accession>A0A7H0HJL6</accession>
<evidence type="ECO:0000313" key="4">
    <source>
        <dbReference type="Proteomes" id="UP000516057"/>
    </source>
</evidence>
<dbReference type="RefSeq" id="WP_187737712.1">
    <property type="nucleotide sequence ID" value="NZ_CP060790.1"/>
</dbReference>
<dbReference type="InterPro" id="IPR050300">
    <property type="entry name" value="GDXG_lipolytic_enzyme"/>
</dbReference>
<evidence type="ECO:0000313" key="3">
    <source>
        <dbReference type="EMBL" id="QNP60732.1"/>
    </source>
</evidence>
<keyword evidence="4" id="KW-1185">Reference proteome</keyword>
<proteinExistence type="predicted"/>
<dbReference type="GO" id="GO:0016787">
    <property type="term" value="F:hydrolase activity"/>
    <property type="evidence" value="ECO:0007669"/>
    <property type="project" value="UniProtKB-KW"/>
</dbReference>
<protein>
    <submittedName>
        <fullName evidence="3">Alpha/beta hydrolase</fullName>
    </submittedName>
</protein>
<organism evidence="3 4">
    <name type="scientific">Paenacidovorax monticola</name>
    <dbReference type="NCBI Taxonomy" id="1926868"/>
    <lineage>
        <taxon>Bacteria</taxon>
        <taxon>Pseudomonadati</taxon>
        <taxon>Pseudomonadota</taxon>
        <taxon>Betaproteobacteria</taxon>
        <taxon>Burkholderiales</taxon>
        <taxon>Comamonadaceae</taxon>
        <taxon>Paenacidovorax</taxon>
    </lineage>
</organism>
<dbReference type="KEGG" id="amon:H9L24_08140"/>
<name>A0A7H0HJL6_9BURK</name>
<dbReference type="PANTHER" id="PTHR48081:SF8">
    <property type="entry name" value="ALPHA_BETA HYDROLASE FOLD-3 DOMAIN-CONTAINING PROTEIN-RELATED"/>
    <property type="match status" value="1"/>
</dbReference>
<dbReference type="PANTHER" id="PTHR48081">
    <property type="entry name" value="AB HYDROLASE SUPERFAMILY PROTEIN C4A8.06C"/>
    <property type="match status" value="1"/>
</dbReference>